<dbReference type="AlphaFoldDB" id="A0AA89C1I4"/>
<dbReference type="InterPro" id="IPR036236">
    <property type="entry name" value="Znf_C2H2_sf"/>
</dbReference>
<dbReference type="InterPro" id="IPR013087">
    <property type="entry name" value="Znf_C2H2_type"/>
</dbReference>
<feature type="domain" description="C2H2-type" evidence="14">
    <location>
        <begin position="519"/>
        <end position="549"/>
    </location>
</feature>
<dbReference type="GO" id="GO:0008270">
    <property type="term" value="F:zinc ion binding"/>
    <property type="evidence" value="ECO:0007669"/>
    <property type="project" value="UniProtKB-KW"/>
</dbReference>
<comment type="subcellular location">
    <subcellularLocation>
        <location evidence="1">Nucleus</location>
    </subcellularLocation>
</comment>
<keyword evidence="10" id="KW-0804">Transcription</keyword>
<evidence type="ECO:0000313" key="15">
    <source>
        <dbReference type="EMBL" id="KAK3090792.1"/>
    </source>
</evidence>
<dbReference type="EMBL" id="VSWD01000010">
    <property type="protein sequence ID" value="KAK3090792.1"/>
    <property type="molecule type" value="Genomic_DNA"/>
</dbReference>
<proteinExistence type="inferred from homology"/>
<dbReference type="PANTHER" id="PTHR45718:SF7">
    <property type="entry name" value="C2H2-TYPE DOMAIN-CONTAINING PROTEIN"/>
    <property type="match status" value="1"/>
</dbReference>
<evidence type="ECO:0000259" key="14">
    <source>
        <dbReference type="PROSITE" id="PS50157"/>
    </source>
</evidence>
<dbReference type="FunFam" id="3.30.160.60:FF:000019">
    <property type="entry name" value="GLI family zinc finger 3"/>
    <property type="match status" value="1"/>
</dbReference>
<feature type="compositionally biased region" description="Polar residues" evidence="13">
    <location>
        <begin position="244"/>
        <end position="264"/>
    </location>
</feature>
<dbReference type="Gene3D" id="3.30.160.60">
    <property type="entry name" value="Classic Zinc Finger"/>
    <property type="match status" value="5"/>
</dbReference>
<feature type="region of interest" description="Disordered" evidence="13">
    <location>
        <begin position="1"/>
        <end position="94"/>
    </location>
</feature>
<keyword evidence="6 12" id="KW-0863">Zinc-finger</keyword>
<evidence type="ECO:0000256" key="5">
    <source>
        <dbReference type="ARBA" id="ARBA00022737"/>
    </source>
</evidence>
<keyword evidence="11" id="KW-0539">Nucleus</keyword>
<organism evidence="15 16">
    <name type="scientific">Pinctada imbricata</name>
    <name type="common">Atlantic pearl-oyster</name>
    <name type="synonym">Pinctada martensii</name>
    <dbReference type="NCBI Taxonomy" id="66713"/>
    <lineage>
        <taxon>Eukaryota</taxon>
        <taxon>Metazoa</taxon>
        <taxon>Spiralia</taxon>
        <taxon>Lophotrochozoa</taxon>
        <taxon>Mollusca</taxon>
        <taxon>Bivalvia</taxon>
        <taxon>Autobranchia</taxon>
        <taxon>Pteriomorphia</taxon>
        <taxon>Pterioida</taxon>
        <taxon>Pterioidea</taxon>
        <taxon>Pteriidae</taxon>
        <taxon>Pinctada</taxon>
    </lineage>
</organism>
<dbReference type="GO" id="GO:0000978">
    <property type="term" value="F:RNA polymerase II cis-regulatory region sequence-specific DNA binding"/>
    <property type="evidence" value="ECO:0007669"/>
    <property type="project" value="TreeGrafter"/>
</dbReference>
<sequence length="889" mass="98373">MNGLNPKCGQSRPTGPVKNGNIPTLRIQADTPVPRSSGSTPQPSLQQDRKSVQFPALSAKRNVVGQGKPPQNTQKTFVAPRNPGHQVNGFTSRPIKTDLNEIGPMCIGLQQGRVGYGHNPSCMQNGTGGLHVPDNRLENATPTPSEISDIQVTPRNVEVTPKQERVTTPRVTTPFNNTSNNDKGVFLEPYPVKQEWNPYKPLGHISGHAHAHTHNHHITSGISTHGSESNVSTSMQSATVSLSPYQNTESSPTGSLYTTTSPRHSANVRPAHGTKRALSISPIGSDGMDLYSLIRTSPTSLVAYINGSRSSSTSVSPQPLQTGHFGHLTAYRGARCNSGGSPYSGSGSKRFATPLSSGSGVKQPEFGLHENLSDIFPDIVNNQVVVQQSDIPFIEQRAMQDMQMYGAPQPNNYHNLHHPSTSMASDMSMRPPPPYNQAIGQQNGHPQVPNMGGHMAHNAPQPLQPQQQNFQNTPQPLSQHNMNTTNMMNNNNVVNENYMNNNMLPGEDGEVDENGEKQNICKWIDCNQLFKEQDELVRHIEKAHIDQRKGEDFTCFWSGCQRRYKPFNARYKLLIHMRVHSGEKPNKCTFEGCNKAFSRLENLKIHLRSHTGERPYICQHAGCTKAFSNSSDRAKHQRTHLDTKPYACQVPGCTKRYTDPSSLRKHVKNHSPKDGSVKKKFKKEVDAPPSFDDCLQVSQLQLEQMTPLPLTRWTCVGWLQGPPPTCIQVDGTFYWVNDLDREIELMSNFGNYTASSAHSPAEVQQGSPMASSNLEAVAEEHIQANGYKLFNRFGTYSPMPPSQPYTRARPYIPMRTGMGGYRNGLYTEQALYHHNQYMQAAGGVEGYQEDLMPLPCAAEEQQAQQYLQHSAIDRCNSRLSAIYAGDGAT</sequence>
<keyword evidence="8" id="KW-0805">Transcription regulation</keyword>
<evidence type="ECO:0000256" key="12">
    <source>
        <dbReference type="PROSITE-ProRule" id="PRU00042"/>
    </source>
</evidence>
<dbReference type="Proteomes" id="UP001186944">
    <property type="component" value="Unassembled WGS sequence"/>
</dbReference>
<dbReference type="FunFam" id="3.30.160.60:FF:000453">
    <property type="entry name" value="GLIS family zinc finger 3"/>
    <property type="match status" value="1"/>
</dbReference>
<feature type="region of interest" description="Disordered" evidence="13">
    <location>
        <begin position="659"/>
        <end position="680"/>
    </location>
</feature>
<dbReference type="FunFam" id="3.30.160.60:FF:000036">
    <property type="entry name" value="GLI family zinc finger 3"/>
    <property type="match status" value="1"/>
</dbReference>
<gene>
    <name evidence="15" type="ORF">FSP39_014655</name>
</gene>
<keyword evidence="4" id="KW-0479">Metal-binding</keyword>
<evidence type="ECO:0000256" key="7">
    <source>
        <dbReference type="ARBA" id="ARBA00022833"/>
    </source>
</evidence>
<evidence type="ECO:0000256" key="9">
    <source>
        <dbReference type="ARBA" id="ARBA00023125"/>
    </source>
</evidence>
<dbReference type="InterPro" id="IPR056436">
    <property type="entry name" value="Znf-C2H2_ZIC1-5/GLI1-3-like"/>
</dbReference>
<accession>A0AA89C1I4</accession>
<dbReference type="GO" id="GO:0005634">
    <property type="term" value="C:nucleus"/>
    <property type="evidence" value="ECO:0007669"/>
    <property type="project" value="UniProtKB-SubCell"/>
</dbReference>
<protein>
    <recommendedName>
        <fullName evidence="14">C2H2-type domain-containing protein</fullName>
    </recommendedName>
</protein>
<evidence type="ECO:0000256" key="11">
    <source>
        <dbReference type="ARBA" id="ARBA00023242"/>
    </source>
</evidence>
<evidence type="ECO:0000256" key="3">
    <source>
        <dbReference type="ARBA" id="ARBA00022491"/>
    </source>
</evidence>
<evidence type="ECO:0000313" key="16">
    <source>
        <dbReference type="Proteomes" id="UP001186944"/>
    </source>
</evidence>
<evidence type="ECO:0000256" key="4">
    <source>
        <dbReference type="ARBA" id="ARBA00022723"/>
    </source>
</evidence>
<dbReference type="FunFam" id="3.30.160.60:FF:000048">
    <property type="entry name" value="GLI family zinc finger 3"/>
    <property type="match status" value="1"/>
</dbReference>
<dbReference type="SUPFAM" id="SSF57667">
    <property type="entry name" value="beta-beta-alpha zinc fingers"/>
    <property type="match status" value="3"/>
</dbReference>
<comment type="caution">
    <text evidence="15">The sequence shown here is derived from an EMBL/GenBank/DDBJ whole genome shotgun (WGS) entry which is preliminary data.</text>
</comment>
<dbReference type="PROSITE" id="PS00028">
    <property type="entry name" value="ZINC_FINGER_C2H2_1"/>
    <property type="match status" value="4"/>
</dbReference>
<evidence type="ECO:0000256" key="10">
    <source>
        <dbReference type="ARBA" id="ARBA00023163"/>
    </source>
</evidence>
<evidence type="ECO:0000256" key="2">
    <source>
        <dbReference type="ARBA" id="ARBA00010831"/>
    </source>
</evidence>
<feature type="domain" description="C2H2-type" evidence="14">
    <location>
        <begin position="616"/>
        <end position="645"/>
    </location>
</feature>
<name>A0AA89C1I4_PINIB</name>
<dbReference type="Pfam" id="PF00096">
    <property type="entry name" value="zf-C2H2"/>
    <property type="match status" value="3"/>
</dbReference>
<evidence type="ECO:0000256" key="1">
    <source>
        <dbReference type="ARBA" id="ARBA00004123"/>
    </source>
</evidence>
<dbReference type="GO" id="GO:0000981">
    <property type="term" value="F:DNA-binding transcription factor activity, RNA polymerase II-specific"/>
    <property type="evidence" value="ECO:0007669"/>
    <property type="project" value="TreeGrafter"/>
</dbReference>
<dbReference type="PROSITE" id="PS50157">
    <property type="entry name" value="ZINC_FINGER_C2H2_2"/>
    <property type="match status" value="5"/>
</dbReference>
<feature type="domain" description="C2H2-type" evidence="14">
    <location>
        <begin position="586"/>
        <end position="615"/>
    </location>
</feature>
<keyword evidence="16" id="KW-1185">Reference proteome</keyword>
<reference evidence="15" key="1">
    <citation type="submission" date="2019-08" db="EMBL/GenBank/DDBJ databases">
        <title>The improved chromosome-level genome for the pearl oyster Pinctada fucata martensii using PacBio sequencing and Hi-C.</title>
        <authorList>
            <person name="Zheng Z."/>
        </authorList>
    </citation>
    <scope>NUCLEOTIDE SEQUENCE</scope>
    <source>
        <strain evidence="15">ZZ-2019</strain>
        <tissue evidence="15">Adductor muscle</tissue>
    </source>
</reference>
<feature type="domain" description="C2H2-type" evidence="14">
    <location>
        <begin position="558"/>
        <end position="585"/>
    </location>
</feature>
<evidence type="ECO:0000256" key="8">
    <source>
        <dbReference type="ARBA" id="ARBA00023015"/>
    </source>
</evidence>
<comment type="similarity">
    <text evidence="2">Belongs to the GLI C2H2-type zinc-finger protein family.</text>
</comment>
<dbReference type="PANTHER" id="PTHR45718">
    <property type="entry name" value="TRANSCRIPTIONAL ACTIVATOR CUBITUS INTERRUPTUS"/>
    <property type="match status" value="1"/>
</dbReference>
<dbReference type="InterPro" id="IPR043359">
    <property type="entry name" value="GLI-like"/>
</dbReference>
<keyword evidence="3" id="KW-0678">Repressor</keyword>
<feature type="compositionally biased region" description="Polar residues" evidence="13">
    <location>
        <begin position="34"/>
        <end position="46"/>
    </location>
</feature>
<dbReference type="Pfam" id="PF23561">
    <property type="entry name" value="zf-C2H2_15"/>
    <property type="match status" value="1"/>
</dbReference>
<feature type="domain" description="C2H2-type" evidence="14">
    <location>
        <begin position="646"/>
        <end position="675"/>
    </location>
</feature>
<keyword evidence="7" id="KW-0862">Zinc</keyword>
<dbReference type="FunFam" id="3.30.160.60:FF:000031">
    <property type="entry name" value="GLI family zinc finger 3"/>
    <property type="match status" value="1"/>
</dbReference>
<keyword evidence="9" id="KW-0238">DNA-binding</keyword>
<evidence type="ECO:0000256" key="13">
    <source>
        <dbReference type="SAM" id="MobiDB-lite"/>
    </source>
</evidence>
<keyword evidence="5" id="KW-0677">Repeat</keyword>
<feature type="region of interest" description="Disordered" evidence="13">
    <location>
        <begin position="244"/>
        <end position="273"/>
    </location>
</feature>
<evidence type="ECO:0000256" key="6">
    <source>
        <dbReference type="ARBA" id="ARBA00022771"/>
    </source>
</evidence>
<dbReference type="SMART" id="SM00355">
    <property type="entry name" value="ZnF_C2H2"/>
    <property type="match status" value="5"/>
</dbReference>